<keyword evidence="3" id="KW-0812">Transmembrane</keyword>
<dbReference type="GO" id="GO:0007165">
    <property type="term" value="P:signal transduction"/>
    <property type="evidence" value="ECO:0007669"/>
    <property type="project" value="UniProtKB-KW"/>
</dbReference>
<dbReference type="Pfam" id="PF21623">
    <property type="entry name" value="HK_sensor_dom_bact"/>
    <property type="match status" value="1"/>
</dbReference>
<dbReference type="InterPro" id="IPR004089">
    <property type="entry name" value="MCPsignal_dom"/>
</dbReference>
<dbReference type="Proteomes" id="UP000186657">
    <property type="component" value="Unassembled WGS sequence"/>
</dbReference>
<dbReference type="RefSeq" id="WP_075901931.1">
    <property type="nucleotide sequence ID" value="NZ_MKZS01000001.1"/>
</dbReference>
<dbReference type="PANTHER" id="PTHR32089">
    <property type="entry name" value="METHYL-ACCEPTING CHEMOTAXIS PROTEIN MCPB"/>
    <property type="match status" value="1"/>
</dbReference>
<dbReference type="Gene3D" id="1.10.287.950">
    <property type="entry name" value="Methyl-accepting chemotaxis protein"/>
    <property type="match status" value="1"/>
</dbReference>
<keyword evidence="6" id="KW-1185">Reference proteome</keyword>
<evidence type="ECO:0000256" key="2">
    <source>
        <dbReference type="PROSITE-ProRule" id="PRU00284"/>
    </source>
</evidence>
<evidence type="ECO:0000259" key="4">
    <source>
        <dbReference type="PROSITE" id="PS50111"/>
    </source>
</evidence>
<dbReference type="AlphaFoldDB" id="A0A1U7N569"/>
<dbReference type="PANTHER" id="PTHR32089:SF112">
    <property type="entry name" value="LYSOZYME-LIKE PROTEIN-RELATED"/>
    <property type="match status" value="1"/>
</dbReference>
<dbReference type="CDD" id="cd11386">
    <property type="entry name" value="MCP_signal"/>
    <property type="match status" value="1"/>
</dbReference>
<evidence type="ECO:0000256" key="3">
    <source>
        <dbReference type="SAM" id="Phobius"/>
    </source>
</evidence>
<feature type="transmembrane region" description="Helical" evidence="3">
    <location>
        <begin position="331"/>
        <end position="350"/>
    </location>
</feature>
<dbReference type="SUPFAM" id="SSF58104">
    <property type="entry name" value="Methyl-accepting chemotaxis protein (MCP) signaling domain"/>
    <property type="match status" value="1"/>
</dbReference>
<dbReference type="PROSITE" id="PS50111">
    <property type="entry name" value="CHEMOTAXIS_TRANSDUC_2"/>
    <property type="match status" value="1"/>
</dbReference>
<sequence length="635" mass="69715">MFAKSTKKFFSKLQNQILLLLLLSSVIPIFVVGLYSSSSSTNALSNLAKIELEEEVADEAENILAFLNSINSDVLFLSKVPPIQGIIRAKAGGGLDKQSISYYDSWMKQLETIFTVMMEAKPYYMKLKYLDEKGNEIVRVDSDGTKIQVIPKSQLQNKANSLFFTETIKLSAGSIYMSPVELNRESGVIEQPYKPVIRYATPIFDSAGVQRGIVIANVFAEQFIKFTRDADLTIKGEETFLVNQDGYYLSHPNPDKEWGFELNKNEKLTNDYPKHIAQEILRGEQGLIDQGTNKLISYYKVVPNAQQQQPLFIIDHVPKGKVFASVNSFKILASLIIFVSLAAVLPLAMVRLRQLVNLIKQLVNGISTSSQEMFSTLEQQERIAGQQAASVNETTITMDELEASCRQSAEQADAAAIAAQQALQLTENGTQAVGETLKGMSTLEEKVDAIAQQSMRLSQQTNQIGDISELVSELANQTNMLALNASVEAVRAGEHGKGFAVVAAEIRKLADQSKQSAQKINVLVSQIQNEINSTVMVTDEGTKTVKTGVQIAQKTAQAFTGVADAVNNVVLNNQQISLNLKQQVDGIQQVLQAMSTVNKGAKETVIGITQSRVGTEQLKQAAVELRSHVKITLTI</sequence>
<dbReference type="EMBL" id="MKZS01000001">
    <property type="protein sequence ID" value="OLT61103.1"/>
    <property type="molecule type" value="Genomic_DNA"/>
</dbReference>
<feature type="domain" description="Methyl-accepting transducer" evidence="4">
    <location>
        <begin position="362"/>
        <end position="598"/>
    </location>
</feature>
<keyword evidence="3" id="KW-1133">Transmembrane helix</keyword>
<protein>
    <submittedName>
        <fullName evidence="5">Chemotaxis protein</fullName>
    </submittedName>
</protein>
<comment type="caution">
    <text evidence="5">The sequence shown here is derived from an EMBL/GenBank/DDBJ whole genome shotgun (WGS) entry which is preliminary data.</text>
</comment>
<dbReference type="Gene3D" id="3.30.450.20">
    <property type="entry name" value="PAS domain"/>
    <property type="match status" value="2"/>
</dbReference>
<evidence type="ECO:0000256" key="1">
    <source>
        <dbReference type="ARBA" id="ARBA00023224"/>
    </source>
</evidence>
<dbReference type="InterPro" id="IPR048760">
    <property type="entry name" value="VP0354-like_sensor_dom"/>
</dbReference>
<keyword evidence="1 2" id="KW-0807">Transducer</keyword>
<evidence type="ECO:0000313" key="5">
    <source>
        <dbReference type="EMBL" id="OLT61103.1"/>
    </source>
</evidence>
<dbReference type="SUPFAM" id="SSF103190">
    <property type="entry name" value="Sensory domain-like"/>
    <property type="match status" value="2"/>
</dbReference>
<name>A0A1U7N569_9CYAN</name>
<dbReference type="GO" id="GO:0016020">
    <property type="term" value="C:membrane"/>
    <property type="evidence" value="ECO:0007669"/>
    <property type="project" value="InterPro"/>
</dbReference>
<proteinExistence type="predicted"/>
<dbReference type="Pfam" id="PF00015">
    <property type="entry name" value="MCPsignal"/>
    <property type="match status" value="1"/>
</dbReference>
<dbReference type="SMART" id="SM00283">
    <property type="entry name" value="MA"/>
    <property type="match status" value="1"/>
</dbReference>
<keyword evidence="3" id="KW-0472">Membrane</keyword>
<evidence type="ECO:0000313" key="6">
    <source>
        <dbReference type="Proteomes" id="UP000186657"/>
    </source>
</evidence>
<accession>A0A1U7N569</accession>
<reference evidence="5 6" key="1">
    <citation type="submission" date="2016-10" db="EMBL/GenBank/DDBJ databases">
        <title>Comparative genomics uncovers the prolific and rare metabolic potential of the cyanobacterial genus Moorea.</title>
        <authorList>
            <person name="Leao T."/>
            <person name="Castelao G."/>
            <person name="Korobeynikov A."/>
            <person name="Monroe E.A."/>
            <person name="Podell S."/>
            <person name="Glukhov E."/>
            <person name="Allen E."/>
            <person name="Gerwick W.H."/>
            <person name="Gerwick L."/>
        </authorList>
    </citation>
    <scope>NUCLEOTIDE SEQUENCE [LARGE SCALE GENOMIC DNA]</scope>
    <source>
        <strain evidence="5 6">PNG5-198</strain>
    </source>
</reference>
<gene>
    <name evidence="5" type="ORF">BJP37_20880</name>
</gene>
<organism evidence="5 6">
    <name type="scientific">Moorena bouillonii PNG</name>
    <dbReference type="NCBI Taxonomy" id="568701"/>
    <lineage>
        <taxon>Bacteria</taxon>
        <taxon>Bacillati</taxon>
        <taxon>Cyanobacteriota</taxon>
        <taxon>Cyanophyceae</taxon>
        <taxon>Coleofasciculales</taxon>
        <taxon>Coleofasciculaceae</taxon>
        <taxon>Moorena</taxon>
    </lineage>
</organism>
<dbReference type="InterPro" id="IPR029151">
    <property type="entry name" value="Sensor-like_sf"/>
</dbReference>